<evidence type="ECO:0000313" key="1">
    <source>
        <dbReference type="EMBL" id="MDC7788547.1"/>
    </source>
</evidence>
<organism evidence="1 2">
    <name type="scientific">Rhodoplanes tepidamans</name>
    <name type="common">Rhodoplanes cryptolactis</name>
    <dbReference type="NCBI Taxonomy" id="200616"/>
    <lineage>
        <taxon>Bacteria</taxon>
        <taxon>Pseudomonadati</taxon>
        <taxon>Pseudomonadota</taxon>
        <taxon>Alphaproteobacteria</taxon>
        <taxon>Hyphomicrobiales</taxon>
        <taxon>Nitrobacteraceae</taxon>
        <taxon>Rhodoplanes</taxon>
    </lineage>
</organism>
<dbReference type="RefSeq" id="WP_272779382.1">
    <property type="nucleotide sequence ID" value="NZ_JAQQLI010000046.1"/>
</dbReference>
<protein>
    <recommendedName>
        <fullName evidence="3">Formylmethanofuran dehydrogenase subunit E domain-containing protein</fullName>
    </recommendedName>
</protein>
<reference evidence="1" key="1">
    <citation type="journal article" date="2023" name="Microbiol Resour">
        <title>Genome Sequences of Rhodoplanes serenus and Two Thermotolerant Strains, Rhodoplanes tepidamans and 'Rhodoplanes cryptolactis,' Further Refine the Genus.</title>
        <authorList>
            <person name="Rayyan A.A."/>
            <person name="Kyndt J.A."/>
        </authorList>
    </citation>
    <scope>NUCLEOTIDE SEQUENCE</scope>
    <source>
        <strain evidence="1">DSM 9987</strain>
    </source>
</reference>
<dbReference type="Proteomes" id="UP001165652">
    <property type="component" value="Unassembled WGS sequence"/>
</dbReference>
<sequence>MTQHVLEMRGLKQNRVAISYEQMLRFHGGPHPGGVAVAYKVLETAFPLVSPGEPPERSRIQVVVGVDGPGVVDGLECATRAFSRQRAIIDRGAKKGQPVCGEHFYFEVHYKGTSVSLWLKDGTLTGEFLALASKTSGGLASEAEVARFDALRHEMAERVMTSPACDLFEIGPVVHG</sequence>
<gene>
    <name evidence="1" type="ORF">PQJ73_22880</name>
</gene>
<dbReference type="EMBL" id="JAQQLI010000046">
    <property type="protein sequence ID" value="MDC7788547.1"/>
    <property type="molecule type" value="Genomic_DNA"/>
</dbReference>
<accession>A0ABT5JG44</accession>
<evidence type="ECO:0000313" key="2">
    <source>
        <dbReference type="Proteomes" id="UP001165652"/>
    </source>
</evidence>
<reference evidence="1" key="2">
    <citation type="submission" date="2023-02" db="EMBL/GenBank/DDBJ databases">
        <authorList>
            <person name="Rayyan A."/>
            <person name="Meyer T."/>
            <person name="Kyndt J.A."/>
        </authorList>
    </citation>
    <scope>NUCLEOTIDE SEQUENCE</scope>
    <source>
        <strain evidence="1">DSM 9987</strain>
    </source>
</reference>
<keyword evidence="2" id="KW-1185">Reference proteome</keyword>
<proteinExistence type="predicted"/>
<comment type="caution">
    <text evidence="1">The sequence shown here is derived from an EMBL/GenBank/DDBJ whole genome shotgun (WGS) entry which is preliminary data.</text>
</comment>
<evidence type="ECO:0008006" key="3">
    <source>
        <dbReference type="Google" id="ProtNLM"/>
    </source>
</evidence>
<name>A0ABT5JG44_RHOTP</name>